<accession>A0ACC5Y064</accession>
<dbReference type="EMBL" id="CM040975">
    <property type="protein sequence ID" value="MCJ8729074.1"/>
    <property type="molecule type" value="Genomic_DNA"/>
</dbReference>
<keyword evidence="2" id="KW-1185">Reference proteome</keyword>
<reference evidence="1" key="1">
    <citation type="submission" date="2020-02" db="EMBL/GenBank/DDBJ databases">
        <title>Genome sequencing of the panga catfish, Pangasius djambal.</title>
        <authorList>
            <person name="Wen M."/>
            <person name="Zahm M."/>
            <person name="Roques C."/>
            <person name="Cabau C."/>
            <person name="Klopp C."/>
            <person name="Donnadieu C."/>
            <person name="Jouanno E."/>
            <person name="Avarre J.-C."/>
            <person name="Campet M."/>
            <person name="Ha T."/>
            <person name="Dugue R."/>
            <person name="Lampietro C."/>
            <person name="Louis A."/>
            <person name="Herpin A."/>
            <person name="Echchiki A."/>
            <person name="Berthelot C."/>
            <person name="Parey E."/>
            <person name="Roest-Crollius H."/>
            <person name="Braasch I."/>
            <person name="Postlethwait J.H."/>
            <person name="Bobe J."/>
            <person name="Montfort J."/>
            <person name="Bouchez O."/>
            <person name="Begum T."/>
            <person name="Schartl M."/>
            <person name="Gustiano R."/>
            <person name="Guiguen Y."/>
        </authorList>
    </citation>
    <scope>NUCLEOTIDE SEQUENCE</scope>
    <source>
        <strain evidence="1">Pdj_M5554</strain>
    </source>
</reference>
<protein>
    <submittedName>
        <fullName evidence="1">Uncharacterized protein</fullName>
    </submittedName>
</protein>
<sequence>MEPGPAKVTVTSSSVLCVSNSVVQSDGAEPVRDSERVIGGRKPRVESGYFSLEKPKPEPHQQEQLSSSSSTSSSSRLRYSTSEPALFPSPSSHDTHTSPDTHTTHSDFTDTPTVSQSVDAPHTHSSPAAHTVRSPSPRTSANTHTLASPLSSSQSSLESESSPERRSRVVRVGGATVSEPGGIGGRPGRGGRSYVALADVPRARRLSHREAFRSERKRQELRARTRSPGREEVERLFGHQRKRTQVIERFETQQSTDAVEHMDTTEPSSSSSQSTNQRTGRSERRLPAQKQDLSLDAGAAGSATDLSGKMSVYRRAKSLDRRVTESSMTALITDPLPEVLLFLRITEPSYLCYLVYTLRRYLIGCSWSSGYPEESRGKQIPLDEDLEHKVITLLKNELKRFKKLLSPDYPACSEREVEDEEDQSSVREGVLKITLHVLKNMNHTDLAHTLQNKLVYKRKLKSKLREKCKRINEGISQHGSSAFLNEIYTDLYITEGGSGDVNNEHEVRQIETASRRPATQETPIKCNELFKDKSIRSVLTKGVAGIGKTVSVQKFILDWAEGKANQDITFMFPLPFRELNLMKQKSLSLMNLLHHLFPEIKELQLIDCNVHKVIFIFDGLDECRLPLNFQNNESLYDVTESASVDVLLTNLIKGNLLPSALLWITSRPGAANQIPPVCVDQITEVRGFSDPQKEEYFRKRIRDQSLASKIITHMKSSRSLYIMCHIPVFCWISATVLERMLGEAVSGEIPKTLTQMFTHFLIFQIKHKDQKYHQKCDPYAQQTRESILALGKLAFQQLEKGNLIFYEEDLRECGIDVREASVYSGVCTQIFREEFGLHLGKAFSFVHLSVQEFLAALYEFLSFIKKKNATHQIWFGLLSKSNMSDFLRSAVDKALQMQEVQRYLNRGDDSRLSGVSLSPAQWSALAFVLLNSDENLDEFDLRKYHPSDECLLRLLPMWKKHWFVLTDQSLRYYRDSIAEEAADLDGEIDLSTCYDVTEFPVQRNYGFQIHSKEGTFTLSAMTSGIRRNWIQAIMKSVRPTITPDVTRSVPDEHANAKTTPPTSDTSRPSHVWGQRSCDVIADSASDHRKPRPRDRRREGRSKTFDWAEFQNERAEALDTSSSPSPSSVSSSASSPSSSVSDRKLLHREQEVAPENKKGHVGVASGVPSVNKSPDVQVEIEERWHQVETTPLREEKQVPITGSSAPFTTGDKIPDELTSLLDTETQRELVRLQEQNTLLQEQLHDAEQTAREGYVLQCTSEPAQPSSDSTSSSSSHRVPWQRLSKLNQELKTELEVQRRKHDLVNLQVNSLRRSYSEAQDMIGHHETEIEALQAKLVSAMAEIIASEQAVARMRSELKLEQNRCCEHEEEWSRNEKTLRAQLRDSEERLRDVEASLLEKTQALRLLERQQALQRDQQKEVQRLQEKLTEVTGRLIATEEAQALREEREKKEHRCLEEKNERERQGLSRRLAESEEKRREAEEQLQEARDQVEALLRGGGGERVESEVREEMLRLQQVLNEQADVIENLRESVRRLEEERDRLTCRCQELVNQIAEADREVGKLQAQLKTEETDYYSLESSYERVSEEFGRISRVLQEKEEEVRETKETYEKLVRQKDQDLNEALVKMTALGSSLEETEQRLKAKDELLSQIGHREVEKELQEKLDVAEDRISELEEHLNALRLGYANLRTERCCSQEDVFDALEKQAEHDVSFSTTSSLPLARSSSETEVSFAKRQRIRFSNIQCQKYHQSQRIDRVLTDNTYLDFTQEERQDLVPETDLNLTDDTIQDLSQETSLVSDNTFQYCSDTENFLSIIHALESKLQATEDKLRDITSKMQNEEELAGDKVLMEVCCDDTSAEPDQDEPDGKSHSCLDDIIQDSVNNEDYKKALAFVESCRVRVREILSGQNEEGRAQAQVHTLAEIEKDLVNTALHIRQVAARYEDSLTCQSEPQTQMDKSAVKVLARMLFFEGTVLEKMAFSLQDPKSELMQSLSEINRESQQVKMSHQDCLSVIYTDILMRKLKLQSMLINELNKNELYKVHTFSDQSDNLQPPGNSVFAQNLIDNACINAELAYFLQNLKHSYQDKFEELQRDLVKVKEILQQRDIVVREAAMDLNTKSVTQDAGDRLVADTETSFSDITPPELASYAQQIEREEAHTLAQEIIERHLAGIMQSCVTESVASLDTRRESLITELKRQAKVLLHLSQQLEKACEEDNSSVLCELAGQIQAVLGPRDTRVLMCNSLSMNEALIQVQVAYVACRLRAEHERELSLCQETSHNMATLVQEHAQHVAAIHQRFQSSLEEERIHYFKTINSIQEENETLRDEAAKQLKEMGKQQEQIVQMEEAFQREMQEFKRKHAEELGQAEQERVTSELALIERAENTQQKLETLLQEVEGAELRHKEHVCKLEHELCGKVQELENVHQEEIQKLHERYSQTIRTLGERLETIADDTHHPATTEAQGASHLEEEKGHEQEVSRDSMSLLRSRVQELELQMMNMRDELENKPPDGDMASLREKYQRDFDSLKETCERGFAAMEETHQKVIEDLQRQHQREINKLLEERERLLEEETNATIAAIEAMKNAHREELEKTQRAQLSGVSADIEQLRMQYEEELQSIHRELEVLSEQYSQKCLENTHLAQALEAERQALQQCQRENQQLHTHNQDKKYASDKYKDIYTELSIVRAKADCDISKLREKLLAATEALGERDTPTHTPGYDIMKSKSNPDFLKKERSAVSRQVRGVRSKSVTEELPWDS</sequence>
<gene>
    <name evidence="1" type="ORF">PDJAM_G00012200</name>
</gene>
<organism evidence="1 2">
    <name type="scientific">Pangasius djambal</name>
    <dbReference type="NCBI Taxonomy" id="1691987"/>
    <lineage>
        <taxon>Eukaryota</taxon>
        <taxon>Metazoa</taxon>
        <taxon>Chordata</taxon>
        <taxon>Craniata</taxon>
        <taxon>Vertebrata</taxon>
        <taxon>Euteleostomi</taxon>
        <taxon>Actinopterygii</taxon>
        <taxon>Neopterygii</taxon>
        <taxon>Teleostei</taxon>
        <taxon>Ostariophysi</taxon>
        <taxon>Siluriformes</taxon>
        <taxon>Pangasiidae</taxon>
        <taxon>Pangasius</taxon>
    </lineage>
</organism>
<dbReference type="Proteomes" id="UP000830395">
    <property type="component" value="Chromosome 1"/>
</dbReference>
<name>A0ACC5Y064_9TELE</name>
<evidence type="ECO:0000313" key="1">
    <source>
        <dbReference type="EMBL" id="MCJ8729074.1"/>
    </source>
</evidence>
<evidence type="ECO:0000313" key="2">
    <source>
        <dbReference type="Proteomes" id="UP000830395"/>
    </source>
</evidence>
<proteinExistence type="predicted"/>
<comment type="caution">
    <text evidence="1">The sequence shown here is derived from an EMBL/GenBank/DDBJ whole genome shotgun (WGS) entry which is preliminary data.</text>
</comment>